<evidence type="ECO:0000256" key="6">
    <source>
        <dbReference type="RuleBase" id="RU361218"/>
    </source>
</evidence>
<dbReference type="GO" id="GO:0005886">
    <property type="term" value="C:plasma membrane"/>
    <property type="evidence" value="ECO:0007669"/>
    <property type="project" value="TreeGrafter"/>
</dbReference>
<dbReference type="InterPro" id="IPR018499">
    <property type="entry name" value="Tetraspanin/Peripherin"/>
</dbReference>
<dbReference type="Gene3D" id="1.10.1450.10">
    <property type="entry name" value="Tetraspanin"/>
    <property type="match status" value="1"/>
</dbReference>
<keyword evidence="8" id="KW-1185">Reference proteome</keyword>
<evidence type="ECO:0000256" key="3">
    <source>
        <dbReference type="ARBA" id="ARBA00022692"/>
    </source>
</evidence>
<dbReference type="AlphaFoldDB" id="A0A8C5AER0"/>
<protein>
    <recommendedName>
        <fullName evidence="6">Tetraspanin</fullName>
    </recommendedName>
</protein>
<keyword evidence="3 6" id="KW-0812">Transmembrane</keyword>
<evidence type="ECO:0000313" key="7">
    <source>
        <dbReference type="Ensembl" id="ENSGMOP00000029774.1"/>
    </source>
</evidence>
<evidence type="ECO:0000313" key="8">
    <source>
        <dbReference type="Proteomes" id="UP000694546"/>
    </source>
</evidence>
<gene>
    <name evidence="7" type="primary">LOC115542903</name>
</gene>
<dbReference type="InterPro" id="IPR000301">
    <property type="entry name" value="Tetraspanin_animals"/>
</dbReference>
<comment type="subcellular location">
    <subcellularLocation>
        <location evidence="1 6">Membrane</location>
        <topology evidence="1 6">Multi-pass membrane protein</topology>
    </subcellularLocation>
</comment>
<dbReference type="Ensembl" id="ENSGMOT00000043556.1">
    <property type="protein sequence ID" value="ENSGMOP00000029774.1"/>
    <property type="gene ID" value="ENSGMOG00000024848.1"/>
</dbReference>
<dbReference type="GO" id="GO:1900746">
    <property type="term" value="P:regulation of vascular endothelial growth factor signaling pathway"/>
    <property type="evidence" value="ECO:0007669"/>
    <property type="project" value="TreeGrafter"/>
</dbReference>
<dbReference type="Pfam" id="PF00335">
    <property type="entry name" value="Tetraspanin"/>
    <property type="match status" value="1"/>
</dbReference>
<accession>A0A8C5AER0</accession>
<keyword evidence="4 6" id="KW-1133">Transmembrane helix</keyword>
<comment type="similarity">
    <text evidence="2 6">Belongs to the tetraspanin (TM4SF) family.</text>
</comment>
<evidence type="ECO:0000256" key="5">
    <source>
        <dbReference type="ARBA" id="ARBA00023136"/>
    </source>
</evidence>
<dbReference type="Proteomes" id="UP000694546">
    <property type="component" value="Chromosome 4"/>
</dbReference>
<organism evidence="7 8">
    <name type="scientific">Gadus morhua</name>
    <name type="common">Atlantic cod</name>
    <dbReference type="NCBI Taxonomy" id="8049"/>
    <lineage>
        <taxon>Eukaryota</taxon>
        <taxon>Metazoa</taxon>
        <taxon>Chordata</taxon>
        <taxon>Craniata</taxon>
        <taxon>Vertebrata</taxon>
        <taxon>Euteleostomi</taxon>
        <taxon>Actinopterygii</taxon>
        <taxon>Neopterygii</taxon>
        <taxon>Teleostei</taxon>
        <taxon>Neoteleostei</taxon>
        <taxon>Acanthomorphata</taxon>
        <taxon>Zeiogadaria</taxon>
        <taxon>Gadariae</taxon>
        <taxon>Gadiformes</taxon>
        <taxon>Gadoidei</taxon>
        <taxon>Gadidae</taxon>
        <taxon>Gadus</taxon>
    </lineage>
</organism>
<sequence length="242" mass="25864">MGKINGCLKCVFFLLNAMFGIFGGLMIFGLVKAQAVEPQLPSAVGHWLWVGLCVFSLGMLMVSILGGTAAKTEKTALLKVFAGLEVAVMIIMMILGIVMASCRNKVKVSFENISPDIVGEMMAKNNIREILNDAQEPLQCCGFMSYQDWGSSIPGSCKCSESTFCTNRPGNLEGPAIIYSRPCLPIASDMLDLALTVSMGVLFGFAVTALLCLGASLLMIGQVRRHDGGRGRQAIAMTTHGI</sequence>
<feature type="transmembrane region" description="Helical" evidence="6">
    <location>
        <begin position="12"/>
        <end position="31"/>
    </location>
</feature>
<feature type="transmembrane region" description="Helical" evidence="6">
    <location>
        <begin position="46"/>
        <end position="65"/>
    </location>
</feature>
<feature type="transmembrane region" description="Helical" evidence="6">
    <location>
        <begin position="194"/>
        <end position="220"/>
    </location>
</feature>
<keyword evidence="5 6" id="KW-0472">Membrane</keyword>
<dbReference type="PIRSF" id="PIRSF002419">
    <property type="entry name" value="Tetraspanin"/>
    <property type="match status" value="1"/>
</dbReference>
<dbReference type="InterPro" id="IPR008952">
    <property type="entry name" value="Tetraspanin_EC2_sf"/>
</dbReference>
<feature type="transmembrane region" description="Helical" evidence="6">
    <location>
        <begin position="77"/>
        <end position="100"/>
    </location>
</feature>
<name>A0A8C5AER0_GADMO</name>
<evidence type="ECO:0000256" key="1">
    <source>
        <dbReference type="ARBA" id="ARBA00004141"/>
    </source>
</evidence>
<reference evidence="7" key="1">
    <citation type="submission" date="2025-08" db="UniProtKB">
        <authorList>
            <consortium name="Ensembl"/>
        </authorList>
    </citation>
    <scope>IDENTIFICATION</scope>
</reference>
<reference evidence="7" key="2">
    <citation type="submission" date="2025-09" db="UniProtKB">
        <authorList>
            <consortium name="Ensembl"/>
        </authorList>
    </citation>
    <scope>IDENTIFICATION</scope>
</reference>
<evidence type="ECO:0000256" key="2">
    <source>
        <dbReference type="ARBA" id="ARBA00006840"/>
    </source>
</evidence>
<proteinExistence type="inferred from homology"/>
<dbReference type="SUPFAM" id="SSF48652">
    <property type="entry name" value="Tetraspanin"/>
    <property type="match status" value="1"/>
</dbReference>
<evidence type="ECO:0000256" key="4">
    <source>
        <dbReference type="ARBA" id="ARBA00022989"/>
    </source>
</evidence>
<dbReference type="GeneTree" id="ENSGT00940000166983"/>